<keyword evidence="3 7" id="KW-0812">Transmembrane</keyword>
<dbReference type="Proteomes" id="UP000237000">
    <property type="component" value="Unassembled WGS sequence"/>
</dbReference>
<gene>
    <name evidence="9" type="ORF">TorRG33x02_302660</name>
</gene>
<keyword evidence="6 7" id="KW-0472">Membrane</keyword>
<proteinExistence type="predicted"/>
<organism evidence="9 10">
    <name type="scientific">Trema orientale</name>
    <name type="common">Charcoal tree</name>
    <name type="synonym">Celtis orientalis</name>
    <dbReference type="NCBI Taxonomy" id="63057"/>
    <lineage>
        <taxon>Eukaryota</taxon>
        <taxon>Viridiplantae</taxon>
        <taxon>Streptophyta</taxon>
        <taxon>Embryophyta</taxon>
        <taxon>Tracheophyta</taxon>
        <taxon>Spermatophyta</taxon>
        <taxon>Magnoliopsida</taxon>
        <taxon>eudicotyledons</taxon>
        <taxon>Gunneridae</taxon>
        <taxon>Pentapetalae</taxon>
        <taxon>rosids</taxon>
        <taxon>fabids</taxon>
        <taxon>Rosales</taxon>
        <taxon>Cannabaceae</taxon>
        <taxon>Trema</taxon>
    </lineage>
</organism>
<keyword evidence="5 7" id="KW-1133">Transmembrane helix</keyword>
<keyword evidence="2" id="KW-0813">Transport</keyword>
<evidence type="ECO:0000256" key="4">
    <source>
        <dbReference type="ARBA" id="ARBA00022970"/>
    </source>
</evidence>
<sequence length="103" mass="11798">MSLRSQWKRKPKPWRLPRQPDYCSWLHCGYHLTTSIVSPSLLCLPSVLALLGWVGGLVSMILVDFVSFYAYNLLSLVLEYHAQLGKPQLGYRDMAADILGWFI</sequence>
<protein>
    <submittedName>
        <fullName evidence="9">Amino acid transporter, transmembrane domain containing protein</fullName>
    </submittedName>
</protein>
<evidence type="ECO:0000256" key="7">
    <source>
        <dbReference type="SAM" id="Phobius"/>
    </source>
</evidence>
<feature type="domain" description="Amino acid transporter transmembrane" evidence="8">
    <location>
        <begin position="24"/>
        <end position="100"/>
    </location>
</feature>
<dbReference type="GO" id="GO:0016020">
    <property type="term" value="C:membrane"/>
    <property type="evidence" value="ECO:0007669"/>
    <property type="project" value="UniProtKB-SubCell"/>
</dbReference>
<evidence type="ECO:0000256" key="3">
    <source>
        <dbReference type="ARBA" id="ARBA00022692"/>
    </source>
</evidence>
<keyword evidence="10" id="KW-1185">Reference proteome</keyword>
<evidence type="ECO:0000256" key="1">
    <source>
        <dbReference type="ARBA" id="ARBA00004370"/>
    </source>
</evidence>
<evidence type="ECO:0000313" key="10">
    <source>
        <dbReference type="Proteomes" id="UP000237000"/>
    </source>
</evidence>
<dbReference type="Pfam" id="PF01490">
    <property type="entry name" value="Aa_trans"/>
    <property type="match status" value="1"/>
</dbReference>
<dbReference type="STRING" id="63057.A0A2P5C013"/>
<accession>A0A2P5C013</accession>
<comment type="subcellular location">
    <subcellularLocation>
        <location evidence="1">Membrane</location>
    </subcellularLocation>
</comment>
<name>A0A2P5C013_TREOI</name>
<evidence type="ECO:0000259" key="8">
    <source>
        <dbReference type="Pfam" id="PF01490"/>
    </source>
</evidence>
<dbReference type="InterPro" id="IPR013057">
    <property type="entry name" value="AA_transpt_TM"/>
</dbReference>
<dbReference type="InParanoid" id="A0A2P5C013"/>
<dbReference type="GO" id="GO:0006865">
    <property type="term" value="P:amino acid transport"/>
    <property type="evidence" value="ECO:0007669"/>
    <property type="project" value="UniProtKB-KW"/>
</dbReference>
<keyword evidence="4" id="KW-0029">Amino-acid transport</keyword>
<evidence type="ECO:0000313" key="9">
    <source>
        <dbReference type="EMBL" id="PON54380.1"/>
    </source>
</evidence>
<evidence type="ECO:0000256" key="6">
    <source>
        <dbReference type="ARBA" id="ARBA00023136"/>
    </source>
</evidence>
<evidence type="ECO:0000256" key="2">
    <source>
        <dbReference type="ARBA" id="ARBA00022448"/>
    </source>
</evidence>
<feature type="transmembrane region" description="Helical" evidence="7">
    <location>
        <begin position="47"/>
        <end position="71"/>
    </location>
</feature>
<evidence type="ECO:0000256" key="5">
    <source>
        <dbReference type="ARBA" id="ARBA00022989"/>
    </source>
</evidence>
<dbReference type="OrthoDB" id="40134at2759"/>
<reference evidence="10" key="1">
    <citation type="submission" date="2016-06" db="EMBL/GenBank/DDBJ databases">
        <title>Parallel loss of symbiosis genes in relatives of nitrogen-fixing non-legume Parasponia.</title>
        <authorList>
            <person name="Van Velzen R."/>
            <person name="Holmer R."/>
            <person name="Bu F."/>
            <person name="Rutten L."/>
            <person name="Van Zeijl A."/>
            <person name="Liu W."/>
            <person name="Santuari L."/>
            <person name="Cao Q."/>
            <person name="Sharma T."/>
            <person name="Shen D."/>
            <person name="Roswanjaya Y."/>
            <person name="Wardhani T."/>
            <person name="Kalhor M.S."/>
            <person name="Jansen J."/>
            <person name="Van den Hoogen J."/>
            <person name="Gungor B."/>
            <person name="Hartog M."/>
            <person name="Hontelez J."/>
            <person name="Verver J."/>
            <person name="Yang W.-C."/>
            <person name="Schijlen E."/>
            <person name="Repin R."/>
            <person name="Schilthuizen M."/>
            <person name="Schranz E."/>
            <person name="Heidstra R."/>
            <person name="Miyata K."/>
            <person name="Fedorova E."/>
            <person name="Kohlen W."/>
            <person name="Bisseling T."/>
            <person name="Smit S."/>
            <person name="Geurts R."/>
        </authorList>
    </citation>
    <scope>NUCLEOTIDE SEQUENCE [LARGE SCALE GENOMIC DNA]</scope>
    <source>
        <strain evidence="10">cv. RG33-2</strain>
    </source>
</reference>
<dbReference type="EMBL" id="JXTC01000433">
    <property type="protein sequence ID" value="PON54380.1"/>
    <property type="molecule type" value="Genomic_DNA"/>
</dbReference>
<dbReference type="AlphaFoldDB" id="A0A2P5C013"/>
<comment type="caution">
    <text evidence="9">The sequence shown here is derived from an EMBL/GenBank/DDBJ whole genome shotgun (WGS) entry which is preliminary data.</text>
</comment>